<feature type="transmembrane region" description="Helical" evidence="1">
    <location>
        <begin position="167"/>
        <end position="185"/>
    </location>
</feature>
<keyword evidence="1" id="KW-0812">Transmembrane</keyword>
<sequence>MVRLKCALLLILCFPFLTMAQQVDSLAKKNTFRIAPFIIPTVFIGYGLMAKGDNFIRDLDRTTRDELQEDHPLFSKSADDFMRYVPALAVYGLNLAGVKGRHSLLDATGNYVVTMGIMTAAVSIAKKQSHRLRPDGSSYDSFPSGHTATSFASAEFLKQEYKDVSPWIGYVGYGVATTTGIFRLYNNKHWVSDVVAGAGVGILSAKLGYLVYPQLKRLIMGRKQSNFNLMPAYQDRAMGFSFSGRF</sequence>
<feature type="domain" description="Phosphatidic acid phosphatase type 2/haloperoxidase" evidence="3">
    <location>
        <begin position="108"/>
        <end position="209"/>
    </location>
</feature>
<evidence type="ECO:0000313" key="5">
    <source>
        <dbReference type="Proteomes" id="UP000183200"/>
    </source>
</evidence>
<feature type="transmembrane region" description="Helical" evidence="1">
    <location>
        <begin position="32"/>
        <end position="49"/>
    </location>
</feature>
<dbReference type="EMBL" id="FNGY01000007">
    <property type="protein sequence ID" value="SDN28911.1"/>
    <property type="molecule type" value="Genomic_DNA"/>
</dbReference>
<organism evidence="4 5">
    <name type="scientific">Pedobacter steynii</name>
    <dbReference type="NCBI Taxonomy" id="430522"/>
    <lineage>
        <taxon>Bacteria</taxon>
        <taxon>Pseudomonadati</taxon>
        <taxon>Bacteroidota</taxon>
        <taxon>Sphingobacteriia</taxon>
        <taxon>Sphingobacteriales</taxon>
        <taxon>Sphingobacteriaceae</taxon>
        <taxon>Pedobacter</taxon>
    </lineage>
</organism>
<dbReference type="STRING" id="430522.BFS30_20175"/>
<keyword evidence="1" id="KW-0472">Membrane</keyword>
<keyword evidence="2" id="KW-0732">Signal</keyword>
<evidence type="ECO:0000256" key="2">
    <source>
        <dbReference type="SAM" id="SignalP"/>
    </source>
</evidence>
<evidence type="ECO:0000259" key="3">
    <source>
        <dbReference type="SMART" id="SM00014"/>
    </source>
</evidence>
<keyword evidence="5" id="KW-1185">Reference proteome</keyword>
<name>A0A1H0A6R8_9SPHI</name>
<reference evidence="5" key="1">
    <citation type="submission" date="2016-10" db="EMBL/GenBank/DDBJ databases">
        <authorList>
            <person name="Varghese N."/>
            <person name="Submissions S."/>
        </authorList>
    </citation>
    <scope>NUCLEOTIDE SEQUENCE [LARGE SCALE GENOMIC DNA]</scope>
    <source>
        <strain evidence="5">DSM 19110</strain>
    </source>
</reference>
<dbReference type="CDD" id="cd03394">
    <property type="entry name" value="PAP2_like_5"/>
    <property type="match status" value="1"/>
</dbReference>
<dbReference type="InterPro" id="IPR000326">
    <property type="entry name" value="PAP2/HPO"/>
</dbReference>
<dbReference type="PANTHER" id="PTHR14969:SF13">
    <property type="entry name" value="AT30094P"/>
    <property type="match status" value="1"/>
</dbReference>
<dbReference type="InterPro" id="IPR036938">
    <property type="entry name" value="PAP2/HPO_sf"/>
</dbReference>
<gene>
    <name evidence="4" type="ORF">SAMN05421820_1074</name>
</gene>
<proteinExistence type="predicted"/>
<keyword evidence="1" id="KW-1133">Transmembrane helix</keyword>
<dbReference type="SMART" id="SM00014">
    <property type="entry name" value="acidPPc"/>
    <property type="match status" value="1"/>
</dbReference>
<evidence type="ECO:0000256" key="1">
    <source>
        <dbReference type="SAM" id="Phobius"/>
    </source>
</evidence>
<evidence type="ECO:0000313" key="4">
    <source>
        <dbReference type="EMBL" id="SDN28911.1"/>
    </source>
</evidence>
<dbReference type="OrthoDB" id="9773582at2"/>
<dbReference type="PANTHER" id="PTHR14969">
    <property type="entry name" value="SPHINGOSINE-1-PHOSPHATE PHOSPHOHYDROLASE"/>
    <property type="match status" value="1"/>
</dbReference>
<feature type="signal peptide" evidence="2">
    <location>
        <begin position="1"/>
        <end position="20"/>
    </location>
</feature>
<dbReference type="AlphaFoldDB" id="A0A1H0A6R8"/>
<protein>
    <submittedName>
        <fullName evidence="4">Membrane-associated phospholipid phosphatase</fullName>
    </submittedName>
</protein>
<dbReference type="Pfam" id="PF01569">
    <property type="entry name" value="PAP2"/>
    <property type="match status" value="1"/>
</dbReference>
<dbReference type="Proteomes" id="UP000183200">
    <property type="component" value="Unassembled WGS sequence"/>
</dbReference>
<dbReference type="Gene3D" id="1.20.144.10">
    <property type="entry name" value="Phosphatidic acid phosphatase type 2/haloperoxidase"/>
    <property type="match status" value="1"/>
</dbReference>
<feature type="chain" id="PRO_5010350362" evidence="2">
    <location>
        <begin position="21"/>
        <end position="246"/>
    </location>
</feature>
<accession>A0A1H0A6R8</accession>
<feature type="transmembrane region" description="Helical" evidence="1">
    <location>
        <begin position="191"/>
        <end position="212"/>
    </location>
</feature>
<dbReference type="SUPFAM" id="SSF48317">
    <property type="entry name" value="Acid phosphatase/Vanadium-dependent haloperoxidase"/>
    <property type="match status" value="1"/>
</dbReference>